<name>A0ABX2W270_9ENTR</name>
<evidence type="ECO:0000313" key="1">
    <source>
        <dbReference type="EMBL" id="OAT24608.1"/>
    </source>
</evidence>
<dbReference type="InterPro" id="IPR021530">
    <property type="entry name" value="AllH-like"/>
</dbReference>
<dbReference type="EMBL" id="LXEQ01000062">
    <property type="protein sequence ID" value="OAT24608.1"/>
    <property type="molecule type" value="Genomic_DNA"/>
</dbReference>
<organism evidence="1 2">
    <name type="scientific">Buttiauxella ferragutiae ATCC 51602</name>
    <dbReference type="NCBI Taxonomy" id="1354252"/>
    <lineage>
        <taxon>Bacteria</taxon>
        <taxon>Pseudomonadati</taxon>
        <taxon>Pseudomonadota</taxon>
        <taxon>Gammaproteobacteria</taxon>
        <taxon>Enterobacterales</taxon>
        <taxon>Enterobacteriaceae</taxon>
        <taxon>Buttiauxella</taxon>
    </lineage>
</organism>
<reference evidence="1 2" key="1">
    <citation type="submission" date="2016-04" db="EMBL/GenBank/DDBJ databases">
        <title>ATOL: Assembling a taxonomically balanced genome-scale reconstruction of the evolutionary history of the Enterobacteriaceae.</title>
        <authorList>
            <person name="Plunkett G.III."/>
            <person name="Neeno-Eckwall E.C."/>
            <person name="Glasner J.D."/>
            <person name="Perna N.T."/>
        </authorList>
    </citation>
    <scope>NUCLEOTIDE SEQUENCE [LARGE SCALE GENOMIC DNA]</scope>
    <source>
        <strain evidence="1 2">ATCC 51602</strain>
    </source>
</reference>
<gene>
    <name evidence="1" type="ORF">M976_04377</name>
</gene>
<keyword evidence="2" id="KW-1185">Reference proteome</keyword>
<accession>A0ABX2W270</accession>
<sequence length="272" mass="30889">MFSRAVNIHFPEQQQMFTLLSIDCDNAPNSCRLALKHCQPFFQPGERVNFHRSGIDIGDDKRIDLSRCTRWQPDALYLNPQRIQEIDWQTVAQIIQASVKHSSSLFYFRSDNIFYQEMSRLLQLHRAKLILALQEGNCSAIENEMTALLGLGVGLTPSGDDYLAGLSAVLFIDGHPAQHYRSLFISVLARRKNKTTLLSVITLREAIEQRFRESIHEFLYHVINGEQKPIQQFINEIKKIGSSSGCDMLCGMADAFAMTRPDGGNHVNQDCD</sequence>
<dbReference type="Proteomes" id="UP000078407">
    <property type="component" value="Unassembled WGS sequence"/>
</dbReference>
<evidence type="ECO:0008006" key="3">
    <source>
        <dbReference type="Google" id="ProtNLM"/>
    </source>
</evidence>
<protein>
    <recommendedName>
        <fullName evidence="3">DUF2877 domain-containing protein</fullName>
    </recommendedName>
</protein>
<comment type="caution">
    <text evidence="1">The sequence shown here is derived from an EMBL/GenBank/DDBJ whole genome shotgun (WGS) entry which is preliminary data.</text>
</comment>
<proteinExistence type="predicted"/>
<dbReference type="Pfam" id="PF11392">
    <property type="entry name" value="AllH"/>
    <property type="match status" value="1"/>
</dbReference>
<evidence type="ECO:0000313" key="2">
    <source>
        <dbReference type="Proteomes" id="UP000078407"/>
    </source>
</evidence>